<reference evidence="3 4" key="1">
    <citation type="submission" date="2019-05" db="EMBL/GenBank/DDBJ databases">
        <title>Another draft genome of Portunus trituberculatus and its Hox gene families provides insights of decapod evolution.</title>
        <authorList>
            <person name="Jeong J.-H."/>
            <person name="Song I."/>
            <person name="Kim S."/>
            <person name="Choi T."/>
            <person name="Kim D."/>
            <person name="Ryu S."/>
            <person name="Kim W."/>
        </authorList>
    </citation>
    <scope>NUCLEOTIDE SEQUENCE [LARGE SCALE GENOMIC DNA]</scope>
    <source>
        <tissue evidence="3">Muscle</tissue>
    </source>
</reference>
<evidence type="ECO:0000313" key="3">
    <source>
        <dbReference type="EMBL" id="MPD01021.1"/>
    </source>
</evidence>
<protein>
    <recommendedName>
        <fullName evidence="5">Secreted protein</fullName>
    </recommendedName>
</protein>
<comment type="caution">
    <text evidence="3">The sequence shown here is derived from an EMBL/GenBank/DDBJ whole genome shotgun (WGS) entry which is preliminary data.</text>
</comment>
<feature type="signal peptide" evidence="2">
    <location>
        <begin position="1"/>
        <end position="21"/>
    </location>
</feature>
<keyword evidence="4" id="KW-1185">Reference proteome</keyword>
<organism evidence="3 4">
    <name type="scientific">Portunus trituberculatus</name>
    <name type="common">Swimming crab</name>
    <name type="synonym">Neptunus trituberculatus</name>
    <dbReference type="NCBI Taxonomy" id="210409"/>
    <lineage>
        <taxon>Eukaryota</taxon>
        <taxon>Metazoa</taxon>
        <taxon>Ecdysozoa</taxon>
        <taxon>Arthropoda</taxon>
        <taxon>Crustacea</taxon>
        <taxon>Multicrustacea</taxon>
        <taxon>Malacostraca</taxon>
        <taxon>Eumalacostraca</taxon>
        <taxon>Eucarida</taxon>
        <taxon>Decapoda</taxon>
        <taxon>Pleocyemata</taxon>
        <taxon>Brachyura</taxon>
        <taxon>Eubrachyura</taxon>
        <taxon>Portunoidea</taxon>
        <taxon>Portunidae</taxon>
        <taxon>Portuninae</taxon>
        <taxon>Portunus</taxon>
    </lineage>
</organism>
<evidence type="ECO:0000256" key="1">
    <source>
        <dbReference type="SAM" id="MobiDB-lite"/>
    </source>
</evidence>
<dbReference type="EMBL" id="VSRR010125447">
    <property type="protein sequence ID" value="MPD01021.1"/>
    <property type="molecule type" value="Genomic_DNA"/>
</dbReference>
<evidence type="ECO:0000313" key="4">
    <source>
        <dbReference type="Proteomes" id="UP000324222"/>
    </source>
</evidence>
<name>A0A5B7JVV3_PORTR</name>
<dbReference type="Proteomes" id="UP000324222">
    <property type="component" value="Unassembled WGS sequence"/>
</dbReference>
<accession>A0A5B7JVV3</accession>
<dbReference type="AlphaFoldDB" id="A0A5B7JVV3"/>
<evidence type="ECO:0000256" key="2">
    <source>
        <dbReference type="SAM" id="SignalP"/>
    </source>
</evidence>
<keyword evidence="2" id="KW-0732">Signal</keyword>
<evidence type="ECO:0008006" key="5">
    <source>
        <dbReference type="Google" id="ProtNLM"/>
    </source>
</evidence>
<feature type="region of interest" description="Disordered" evidence="1">
    <location>
        <begin position="53"/>
        <end position="73"/>
    </location>
</feature>
<gene>
    <name evidence="3" type="ORF">E2C01_096531</name>
</gene>
<sequence>MRKATAAVVVPGAVAAAAAVAAVVKVGEEAEAEVEAVVAVAEEEEVEEEVVEEVEGALGGRPPPPLASPPLEAHPRSMRTLVTYFRHSTRNLICKVGARVFCGRRRVGSAWFTALMDGGLTG</sequence>
<proteinExistence type="predicted"/>
<feature type="chain" id="PRO_5022940927" description="Secreted protein" evidence="2">
    <location>
        <begin position="22"/>
        <end position="122"/>
    </location>
</feature>